<dbReference type="STRING" id="39946.A2Y2A0"/>
<dbReference type="InterPro" id="IPR005162">
    <property type="entry name" value="Retrotrans_gag_dom"/>
</dbReference>
<feature type="domain" description="Retrotransposon gag" evidence="2">
    <location>
        <begin position="173"/>
        <end position="271"/>
    </location>
</feature>
<dbReference type="PANTHER" id="PTHR35046">
    <property type="entry name" value="ZINC KNUCKLE (CCHC-TYPE) FAMILY PROTEIN"/>
    <property type="match status" value="1"/>
</dbReference>
<feature type="region of interest" description="Disordered" evidence="1">
    <location>
        <begin position="1"/>
        <end position="22"/>
    </location>
</feature>
<dbReference type="Gramene" id="BGIOSGA018456-TA">
    <property type="protein sequence ID" value="BGIOSGA018456-PA"/>
    <property type="gene ID" value="BGIOSGA018456"/>
</dbReference>
<dbReference type="Proteomes" id="UP000007015">
    <property type="component" value="Chromosome 5"/>
</dbReference>
<keyword evidence="4" id="KW-1185">Reference proteome</keyword>
<dbReference type="EMBL" id="CM000130">
    <property type="protein sequence ID" value="EAY97210.1"/>
    <property type="molecule type" value="Genomic_DNA"/>
</dbReference>
<dbReference type="Pfam" id="PF03732">
    <property type="entry name" value="Retrotrans_gag"/>
    <property type="match status" value="1"/>
</dbReference>
<dbReference type="PANTHER" id="PTHR35046:SF21">
    <property type="entry name" value="RETROTRANSPOSON GAG DOMAIN-CONTAINING PROTEIN-RELATED"/>
    <property type="match status" value="1"/>
</dbReference>
<dbReference type="AlphaFoldDB" id="A2Y2A0"/>
<gene>
    <name evidence="3" type="ORF">OsI_19131</name>
</gene>
<evidence type="ECO:0000256" key="1">
    <source>
        <dbReference type="SAM" id="MobiDB-lite"/>
    </source>
</evidence>
<name>A2Y2A0_ORYSI</name>
<evidence type="ECO:0000313" key="3">
    <source>
        <dbReference type="EMBL" id="EAY97210.1"/>
    </source>
</evidence>
<organism evidence="3 4">
    <name type="scientific">Oryza sativa subsp. indica</name>
    <name type="common">Rice</name>
    <dbReference type="NCBI Taxonomy" id="39946"/>
    <lineage>
        <taxon>Eukaryota</taxon>
        <taxon>Viridiplantae</taxon>
        <taxon>Streptophyta</taxon>
        <taxon>Embryophyta</taxon>
        <taxon>Tracheophyta</taxon>
        <taxon>Spermatophyta</taxon>
        <taxon>Magnoliopsida</taxon>
        <taxon>Liliopsida</taxon>
        <taxon>Poales</taxon>
        <taxon>Poaceae</taxon>
        <taxon>BOP clade</taxon>
        <taxon>Oryzoideae</taxon>
        <taxon>Oryzeae</taxon>
        <taxon>Oryzinae</taxon>
        <taxon>Oryza</taxon>
        <taxon>Oryza sativa</taxon>
    </lineage>
</organism>
<evidence type="ECO:0000259" key="2">
    <source>
        <dbReference type="Pfam" id="PF03732"/>
    </source>
</evidence>
<proteinExistence type="predicted"/>
<sequence length="332" mass="37376">MADSQSSVHGENHDKPDSPVTQAEVQQIGNNLLQGMERLLNARLPAAGSGVVQPPFVDPRDEIVDAHSADDVANSELHGPPNGGGHGFVAARARGGGARGRGLGPRAHFDGRFEPHGHHHVEEYGDNDVFFSQSMIWGSGMPVLTEVLSLAMQDIIMVAMIVMTQTMLLGRVKLASVEFSGYAFTLWNQMQESQHVLGRDPIETWDEMKRVMRRCFVPSRYRCDLHNRLQVLSQGTRTVDEYYKEMELLLIRAQIREDDESKMTRFLHGLNAEISDFVEMFPYNTLQDLLDQARRTERSIRQEWRNQSSSGRSNAAPWHRMQQTTTFVGACS</sequence>
<protein>
    <recommendedName>
        <fullName evidence="2">Retrotransposon gag domain-containing protein</fullName>
    </recommendedName>
</protein>
<dbReference type="HOGENOM" id="CLU_837809_0_0_1"/>
<reference evidence="3 4" key="1">
    <citation type="journal article" date="2005" name="PLoS Biol.">
        <title>The genomes of Oryza sativa: a history of duplications.</title>
        <authorList>
            <person name="Yu J."/>
            <person name="Wang J."/>
            <person name="Lin W."/>
            <person name="Li S."/>
            <person name="Li H."/>
            <person name="Zhou J."/>
            <person name="Ni P."/>
            <person name="Dong W."/>
            <person name="Hu S."/>
            <person name="Zeng C."/>
            <person name="Zhang J."/>
            <person name="Zhang Y."/>
            <person name="Li R."/>
            <person name="Xu Z."/>
            <person name="Li S."/>
            <person name="Li X."/>
            <person name="Zheng H."/>
            <person name="Cong L."/>
            <person name="Lin L."/>
            <person name="Yin J."/>
            <person name="Geng J."/>
            <person name="Li G."/>
            <person name="Shi J."/>
            <person name="Liu J."/>
            <person name="Lv H."/>
            <person name="Li J."/>
            <person name="Wang J."/>
            <person name="Deng Y."/>
            <person name="Ran L."/>
            <person name="Shi X."/>
            <person name="Wang X."/>
            <person name="Wu Q."/>
            <person name="Li C."/>
            <person name="Ren X."/>
            <person name="Wang J."/>
            <person name="Wang X."/>
            <person name="Li D."/>
            <person name="Liu D."/>
            <person name="Zhang X."/>
            <person name="Ji Z."/>
            <person name="Zhao W."/>
            <person name="Sun Y."/>
            <person name="Zhang Z."/>
            <person name="Bao J."/>
            <person name="Han Y."/>
            <person name="Dong L."/>
            <person name="Ji J."/>
            <person name="Chen P."/>
            <person name="Wu S."/>
            <person name="Liu J."/>
            <person name="Xiao Y."/>
            <person name="Bu D."/>
            <person name="Tan J."/>
            <person name="Yang L."/>
            <person name="Ye C."/>
            <person name="Zhang J."/>
            <person name="Xu J."/>
            <person name="Zhou Y."/>
            <person name="Yu Y."/>
            <person name="Zhang B."/>
            <person name="Zhuang S."/>
            <person name="Wei H."/>
            <person name="Liu B."/>
            <person name="Lei M."/>
            <person name="Yu H."/>
            <person name="Li Y."/>
            <person name="Xu H."/>
            <person name="Wei S."/>
            <person name="He X."/>
            <person name="Fang L."/>
            <person name="Zhang Z."/>
            <person name="Zhang Y."/>
            <person name="Huang X."/>
            <person name="Su Z."/>
            <person name="Tong W."/>
            <person name="Li J."/>
            <person name="Tong Z."/>
            <person name="Li S."/>
            <person name="Ye J."/>
            <person name="Wang L."/>
            <person name="Fang L."/>
            <person name="Lei T."/>
            <person name="Chen C."/>
            <person name="Chen H."/>
            <person name="Xu Z."/>
            <person name="Li H."/>
            <person name="Huang H."/>
            <person name="Zhang F."/>
            <person name="Xu H."/>
            <person name="Li N."/>
            <person name="Zhao C."/>
            <person name="Li S."/>
            <person name="Dong L."/>
            <person name="Huang Y."/>
            <person name="Li L."/>
            <person name="Xi Y."/>
            <person name="Qi Q."/>
            <person name="Li W."/>
            <person name="Zhang B."/>
            <person name="Hu W."/>
            <person name="Zhang Y."/>
            <person name="Tian X."/>
            <person name="Jiao Y."/>
            <person name="Liang X."/>
            <person name="Jin J."/>
            <person name="Gao L."/>
            <person name="Zheng W."/>
            <person name="Hao B."/>
            <person name="Liu S."/>
            <person name="Wang W."/>
            <person name="Yuan L."/>
            <person name="Cao M."/>
            <person name="McDermott J."/>
            <person name="Samudrala R."/>
            <person name="Wang J."/>
            <person name="Wong G.K."/>
            <person name="Yang H."/>
        </authorList>
    </citation>
    <scope>NUCLEOTIDE SEQUENCE [LARGE SCALE GENOMIC DNA]</scope>
    <source>
        <strain evidence="4">cv. 93-11</strain>
    </source>
</reference>
<evidence type="ECO:0000313" key="4">
    <source>
        <dbReference type="Proteomes" id="UP000007015"/>
    </source>
</evidence>
<accession>A2Y2A0</accession>